<keyword evidence="4 7" id="KW-1133">Transmembrane helix</keyword>
<evidence type="ECO:0000256" key="7">
    <source>
        <dbReference type="SAM" id="Phobius"/>
    </source>
</evidence>
<feature type="transmembrane region" description="Helical" evidence="7">
    <location>
        <begin position="289"/>
        <end position="310"/>
    </location>
</feature>
<feature type="domain" description="Guanylate cyclase" evidence="8">
    <location>
        <begin position="1379"/>
        <end position="1511"/>
    </location>
</feature>
<organism evidence="9 10">
    <name type="scientific">Tritrichomonas musculus</name>
    <dbReference type="NCBI Taxonomy" id="1915356"/>
    <lineage>
        <taxon>Eukaryota</taxon>
        <taxon>Metamonada</taxon>
        <taxon>Parabasalia</taxon>
        <taxon>Tritrichomonadida</taxon>
        <taxon>Tritrichomonadidae</taxon>
        <taxon>Tritrichomonas</taxon>
    </lineage>
</organism>
<keyword evidence="6" id="KW-0456">Lyase</keyword>
<feature type="transmembrane region" description="Helical" evidence="7">
    <location>
        <begin position="114"/>
        <end position="138"/>
    </location>
</feature>
<evidence type="ECO:0000256" key="2">
    <source>
        <dbReference type="ARBA" id="ARBA00022692"/>
    </source>
</evidence>
<evidence type="ECO:0000313" key="9">
    <source>
        <dbReference type="EMBL" id="KAK8857720.1"/>
    </source>
</evidence>
<feature type="transmembrane region" description="Helical" evidence="7">
    <location>
        <begin position="230"/>
        <end position="251"/>
    </location>
</feature>
<comment type="caution">
    <text evidence="9">The sequence shown here is derived from an EMBL/GenBank/DDBJ whole genome shotgun (WGS) entry which is preliminary data.</text>
</comment>
<dbReference type="SMART" id="SM00091">
    <property type="entry name" value="PAS"/>
    <property type="match status" value="1"/>
</dbReference>
<feature type="transmembrane region" description="Helical" evidence="7">
    <location>
        <begin position="188"/>
        <end position="209"/>
    </location>
</feature>
<dbReference type="InterPro" id="IPR001054">
    <property type="entry name" value="A/G_cyclase"/>
</dbReference>
<feature type="transmembrane region" description="Helical" evidence="7">
    <location>
        <begin position="147"/>
        <end position="168"/>
    </location>
</feature>
<dbReference type="CDD" id="cd07302">
    <property type="entry name" value="CHD"/>
    <property type="match status" value="1"/>
</dbReference>
<feature type="transmembrane region" description="Helical" evidence="7">
    <location>
        <begin position="982"/>
        <end position="1004"/>
    </location>
</feature>
<evidence type="ECO:0000256" key="5">
    <source>
        <dbReference type="ARBA" id="ARBA00023136"/>
    </source>
</evidence>
<feature type="transmembrane region" description="Helical" evidence="7">
    <location>
        <begin position="1118"/>
        <end position="1138"/>
    </location>
</feature>
<dbReference type="InterPro" id="IPR029787">
    <property type="entry name" value="Nucleotide_cyclase"/>
</dbReference>
<feature type="transmembrane region" description="Helical" evidence="7">
    <location>
        <begin position="41"/>
        <end position="57"/>
    </location>
</feature>
<dbReference type="InterPro" id="IPR035965">
    <property type="entry name" value="PAS-like_dom_sf"/>
</dbReference>
<sequence length="1560" mass="176610">MKTENQTVSQTTSPVSNSFLSSNAKYGGLVKKKASKRLRNYIFLLIGYIDTSGPHFITLNSVIAYFRFFQLVGPALFAASMRFWPVGTLHQKIVSYITIIFHIIPVEYRYQSSFIIEVIYIIIVLFYFILLISSAIVYKNSSKLPRAVVVLMSILDGSVMFLVHPIALQMASQDLSRIIMGIDTKIGFIPDLIAIILTYICAFLYLYMFSKIFSITLLFRPTSMQTTSNIPQLLMMTATYIVTIFSGVATYLSQIPYVIMCLLTAAVYFASSYTPFMPGSFVKSRNMKLIFTSGMTGGVFSIIIMVFGILDKQASMAILFISIAIFVVIMMVSFPIIDGYERRCLKTLDEIADDQNIADHFKKPNHLIRDACIGYKYAHPVCLDWSIFKVGSEIWSDNTQIWSIFGKFVAIYPEENNLLSYIIRNIETKKLKGNLAKQTIAQGRMILVQRETSLSPELKRKMQHVGKSVQHSKHKLRHIWDIVIQGNTHEMEHAVNMAYSTINKTQAEFNHVLSQYPNNRFIARSYARFLQEIKADIKGFQEWVEKVKVLQRGLTATVDNTNVLGIEAFPNLPRVLAVRNDNGPMQATGETESAFQLEVDIEDDQVNEQLSGIRDQINALKIPSLRLITTMSIFTFILFIVVPVIVVIVVAKIYITSLNQPLEYLYYLSYLRTLANQLPSFSFHSIFEEFPFEKPLFEKPNLSDIEIPSLGGSKKTKDQYTYLIKQLTTNLEAIGRFRAYKIDNEMIKRANDRTYKSILPYHFYQNNGSYSMINISIQSALMDYSIQLSKLSTTNISVSYPDIFNTSIVMNPLVNTEMINNATSFSIEGVTEYIRSVEKDMHKMMLIILIAVIVFFVIYYFILTFIEIRKVESNKHEIYSCLTSLPKNVVSGLAEALRILKKDTEGTKTSEVDSEFSKQEDNILKIFATAGDDTASMSSDRHVFIICNCLLLVVDVVLTYFLTDMFKKVTSSLDSNSPHLNYVFGATAYMMEAMNIMNVAAAGFTDSFNYSINSTDLLDTLNTAYTYFEYYYQRARYGSGSKEDKPFSYFTQINEEAEEKYMCDNQDDIKRSYREIYRCFSPDQQTILFIGLCEKLSLPVRLGNATELNLKDPLLSELWYVSAILLYESFFAPMFRVILPHLENTIDSAIPDTIPPCVVLIVAGLVFVIIVNVFVSIDIKKLKFALSLLLHCQSQVLMQTQKIIDVLNGHFTTRGKDSKTRNQRFFTEVVSILPDSIITINNQMEIISVNKSTERVYSVQSSDLEGTKISDFLNSSYFSEKMMTVVENASTAAAPKPPVQVQYTKEAGSTNYLELSCITFGQFLVLTTRDVTRMFVYNTLIEEERAKSDKLLASILPPSMVVRVQKGEKNISFAVQSATILFLDIVSFTPWCASNTAAMVMSTLNTMFKLLDNKLATHETATKIKCIGDCYMCAGGIFAEVNQPNVHAKEITEFGQESIECIRQLDEELNIQLQIRVGINTGGPIVAGVLGTEKPTFEILGPAINMAQQMEHHGVPMKVHISRSVYELIYGGSFVIKERGQIEIKSGKVITYLVQDKNAA</sequence>
<dbReference type="Pfam" id="PF00211">
    <property type="entry name" value="Guanylate_cyc"/>
    <property type="match status" value="1"/>
</dbReference>
<dbReference type="Gene3D" id="3.30.450.20">
    <property type="entry name" value="PAS domain"/>
    <property type="match status" value="1"/>
</dbReference>
<dbReference type="EMBL" id="JAPFFF010000020">
    <property type="protein sequence ID" value="KAK8857720.1"/>
    <property type="molecule type" value="Genomic_DNA"/>
</dbReference>
<keyword evidence="2 7" id="KW-0812">Transmembrane</keyword>
<dbReference type="PROSITE" id="PS50125">
    <property type="entry name" value="GUANYLATE_CYCLASE_2"/>
    <property type="match status" value="1"/>
</dbReference>
<keyword evidence="5 7" id="KW-0472">Membrane</keyword>
<dbReference type="InterPro" id="IPR050401">
    <property type="entry name" value="Cyclic_nucleotide_synthase"/>
</dbReference>
<reference evidence="9 10" key="1">
    <citation type="submission" date="2024-04" db="EMBL/GenBank/DDBJ databases">
        <title>Tritrichomonas musculus Genome.</title>
        <authorList>
            <person name="Alves-Ferreira E."/>
            <person name="Grigg M."/>
            <person name="Lorenzi H."/>
            <person name="Galac M."/>
        </authorList>
    </citation>
    <scope>NUCLEOTIDE SEQUENCE [LARGE SCALE GENOMIC DNA]</scope>
    <source>
        <strain evidence="9 10">EAF2021</strain>
    </source>
</reference>
<comment type="subcellular location">
    <subcellularLocation>
        <location evidence="1">Membrane</location>
    </subcellularLocation>
</comment>
<dbReference type="Gene3D" id="3.30.70.1230">
    <property type="entry name" value="Nucleotide cyclase"/>
    <property type="match status" value="1"/>
</dbReference>
<evidence type="ECO:0000256" key="3">
    <source>
        <dbReference type="ARBA" id="ARBA00022741"/>
    </source>
</evidence>
<feature type="transmembrane region" description="Helical" evidence="7">
    <location>
        <begin position="1158"/>
        <end position="1177"/>
    </location>
</feature>
<keyword evidence="3" id="KW-0547">Nucleotide-binding</keyword>
<feature type="transmembrane region" description="Helical" evidence="7">
    <location>
        <begin position="257"/>
        <end position="277"/>
    </location>
</feature>
<dbReference type="SMART" id="SM00044">
    <property type="entry name" value="CYCc"/>
    <property type="match status" value="1"/>
</dbReference>
<dbReference type="Pfam" id="PF13426">
    <property type="entry name" value="PAS_9"/>
    <property type="match status" value="1"/>
</dbReference>
<evidence type="ECO:0000259" key="8">
    <source>
        <dbReference type="PROSITE" id="PS50125"/>
    </source>
</evidence>
<feature type="transmembrane region" description="Helical" evidence="7">
    <location>
        <begin position="93"/>
        <end position="108"/>
    </location>
</feature>
<dbReference type="InterPro" id="IPR057352">
    <property type="entry name" value="TPR_TmcB/C"/>
</dbReference>
<dbReference type="SUPFAM" id="SSF55073">
    <property type="entry name" value="Nucleotide cyclase"/>
    <property type="match status" value="1"/>
</dbReference>
<dbReference type="Pfam" id="PF25474">
    <property type="entry name" value="TPR_TmcB"/>
    <property type="match status" value="1"/>
</dbReference>
<dbReference type="PANTHER" id="PTHR11920:SF335">
    <property type="entry name" value="GUANYLATE CYCLASE"/>
    <property type="match status" value="1"/>
</dbReference>
<feature type="transmembrane region" description="Helical" evidence="7">
    <location>
        <begin position="633"/>
        <end position="655"/>
    </location>
</feature>
<evidence type="ECO:0000256" key="6">
    <source>
        <dbReference type="ARBA" id="ARBA00023239"/>
    </source>
</evidence>
<accession>A0ABR2I872</accession>
<feature type="transmembrane region" description="Helical" evidence="7">
    <location>
        <begin position="943"/>
        <end position="962"/>
    </location>
</feature>
<evidence type="ECO:0000313" key="10">
    <source>
        <dbReference type="Proteomes" id="UP001470230"/>
    </source>
</evidence>
<evidence type="ECO:0000256" key="4">
    <source>
        <dbReference type="ARBA" id="ARBA00022989"/>
    </source>
</evidence>
<feature type="transmembrane region" description="Helical" evidence="7">
    <location>
        <begin position="844"/>
        <end position="866"/>
    </location>
</feature>
<name>A0ABR2I872_9EUKA</name>
<dbReference type="InterPro" id="IPR000014">
    <property type="entry name" value="PAS"/>
</dbReference>
<dbReference type="SUPFAM" id="SSF55785">
    <property type="entry name" value="PYP-like sensor domain (PAS domain)"/>
    <property type="match status" value="1"/>
</dbReference>
<keyword evidence="10" id="KW-1185">Reference proteome</keyword>
<evidence type="ECO:0000256" key="1">
    <source>
        <dbReference type="ARBA" id="ARBA00004370"/>
    </source>
</evidence>
<dbReference type="PANTHER" id="PTHR11920">
    <property type="entry name" value="GUANYLYL CYCLASE"/>
    <property type="match status" value="1"/>
</dbReference>
<gene>
    <name evidence="9" type="ORF">M9Y10_016128</name>
</gene>
<proteinExistence type="predicted"/>
<feature type="transmembrane region" description="Helical" evidence="7">
    <location>
        <begin position="316"/>
        <end position="337"/>
    </location>
</feature>
<dbReference type="Proteomes" id="UP001470230">
    <property type="component" value="Unassembled WGS sequence"/>
</dbReference>
<protein>
    <recommendedName>
        <fullName evidence="8">Guanylate cyclase domain-containing protein</fullName>
    </recommendedName>
</protein>